<reference evidence="1 2" key="1">
    <citation type="journal article" date="2016" name="Mol. Biol. Evol.">
        <title>Comparative Genomics of Early-Diverging Mushroom-Forming Fungi Provides Insights into the Origins of Lignocellulose Decay Capabilities.</title>
        <authorList>
            <person name="Nagy L.G."/>
            <person name="Riley R."/>
            <person name="Tritt A."/>
            <person name="Adam C."/>
            <person name="Daum C."/>
            <person name="Floudas D."/>
            <person name="Sun H."/>
            <person name="Yadav J.S."/>
            <person name="Pangilinan J."/>
            <person name="Larsson K.H."/>
            <person name="Matsuura K."/>
            <person name="Barry K."/>
            <person name="Labutti K."/>
            <person name="Kuo R."/>
            <person name="Ohm R.A."/>
            <person name="Bhattacharya S.S."/>
            <person name="Shirouzu T."/>
            <person name="Yoshinaga Y."/>
            <person name="Martin F.M."/>
            <person name="Grigoriev I.V."/>
            <person name="Hibbett D.S."/>
        </authorList>
    </citation>
    <scope>NUCLEOTIDE SEQUENCE [LARGE SCALE GENOMIC DNA]</scope>
    <source>
        <strain evidence="1 2">HHB12029</strain>
    </source>
</reference>
<proteinExistence type="predicted"/>
<dbReference type="AlphaFoldDB" id="A0A165J9K3"/>
<evidence type="ECO:0000313" key="1">
    <source>
        <dbReference type="EMBL" id="KZV94530.1"/>
    </source>
</evidence>
<evidence type="ECO:0000313" key="2">
    <source>
        <dbReference type="Proteomes" id="UP000077266"/>
    </source>
</evidence>
<gene>
    <name evidence="1" type="ORF">EXIGLDRAFT_736901</name>
</gene>
<dbReference type="Proteomes" id="UP000077266">
    <property type="component" value="Unassembled WGS sequence"/>
</dbReference>
<dbReference type="EMBL" id="KV425971">
    <property type="protein sequence ID" value="KZV94530.1"/>
    <property type="molecule type" value="Genomic_DNA"/>
</dbReference>
<organism evidence="1 2">
    <name type="scientific">Exidia glandulosa HHB12029</name>
    <dbReference type="NCBI Taxonomy" id="1314781"/>
    <lineage>
        <taxon>Eukaryota</taxon>
        <taxon>Fungi</taxon>
        <taxon>Dikarya</taxon>
        <taxon>Basidiomycota</taxon>
        <taxon>Agaricomycotina</taxon>
        <taxon>Agaricomycetes</taxon>
        <taxon>Auriculariales</taxon>
        <taxon>Exidiaceae</taxon>
        <taxon>Exidia</taxon>
    </lineage>
</organism>
<protein>
    <submittedName>
        <fullName evidence="1">Uncharacterized protein</fullName>
    </submittedName>
</protein>
<dbReference type="InParanoid" id="A0A165J9K3"/>
<name>A0A165J9K3_EXIGL</name>
<sequence length="444" mass="50954">MAARLPTELTDCIIDLSRHDLETLEHCSLVSRACRHRAIALLFRAVEVRDSNINADLAFNMNRAYLRSYIQMTAARFAKFIRSESGRRMFAHVRELLFFLSWAEGGLHPVWDRVQLAGIAGHVTSLRLRIMHHDYNVSPKAVALAKRLVEECRTNLELLSTKDLDLLDVVAATGDFTRLRYLHVDRGVSLEAPVPEQIEWPRMSQHHLLRLTFDVRTLARFMQIFGQNEHLRCVIRVTWNDVNQIFFTDGYSICPLVTRFDLSLDIHQIENRHFPFLFHLLAYFPALAALDVSIGYTQRSLDTNAVTYFTELLNYAEFPSSSLRTLVVRDRTFSWEMADLPAAEDDVFDPNLSSESNYLHDYQWEALDATLARPRLRRVQRLVVSLQTRRVWEAAAIQRCMQQYATAGLPTFIGRGGTVRVVCTGTYDYLGQAQLVDACVDAPM</sequence>
<keyword evidence="2" id="KW-1185">Reference proteome</keyword>
<accession>A0A165J9K3</accession>